<dbReference type="EMBL" id="MZ089771">
    <property type="protein sequence ID" value="QXN75110.1"/>
    <property type="molecule type" value="Genomic_DNA"/>
</dbReference>
<evidence type="ECO:0000313" key="1">
    <source>
        <dbReference type="EMBL" id="QXN75110.1"/>
    </source>
</evidence>
<sequence>MLDSISRLHIRIRCVMASYNESVDSSDFVLAMSDRSRLRELSKVAKIYGSEVSFRMSGNYFQYYSIDGQWFDIYGEEVSI</sequence>
<proteinExistence type="predicted"/>
<reference evidence="1" key="1">
    <citation type="submission" date="2021-04" db="EMBL/GenBank/DDBJ databases">
        <title>Genomes of microviruses identified in yellow-bellied marmot fecal samples.</title>
        <authorList>
            <person name="Varsani A."/>
            <person name="Kraberger S."/>
            <person name="Chatterjee A."/>
            <person name="Richet C."/>
            <person name="Fontenele R.S."/>
            <person name="Schmidlin K."/>
            <person name="Blumstein D.T."/>
        </authorList>
    </citation>
    <scope>NUCLEOTIDE SEQUENCE</scope>
    <source>
        <strain evidence="1">Mar25</strain>
    </source>
</reference>
<accession>A0A8F5MK69</accession>
<name>A0A8F5MK69_9VIRU</name>
<organism evidence="1">
    <name type="scientific">Microvirus mar25</name>
    <dbReference type="NCBI Taxonomy" id="2851158"/>
    <lineage>
        <taxon>Viruses</taxon>
        <taxon>Monodnaviria</taxon>
        <taxon>Sangervirae</taxon>
        <taxon>Phixviricota</taxon>
        <taxon>Malgrandaviricetes</taxon>
        <taxon>Petitvirales</taxon>
        <taxon>Microviridae</taxon>
    </lineage>
</organism>
<protein>
    <submittedName>
        <fullName evidence="1">Uncharacterized protein</fullName>
    </submittedName>
</protein>